<dbReference type="EMBL" id="CP097635">
    <property type="protein sequence ID" value="URI08116.1"/>
    <property type="molecule type" value="Genomic_DNA"/>
</dbReference>
<dbReference type="RefSeq" id="WP_250196339.1">
    <property type="nucleotide sequence ID" value="NZ_CP097635.1"/>
</dbReference>
<dbReference type="SUPFAM" id="SSF53098">
    <property type="entry name" value="Ribonuclease H-like"/>
    <property type="match status" value="1"/>
</dbReference>
<sequence>MTATETLADAPCVLDMEASGFGRHSYPVEVGVALPDGRALCTLIRPQPEWTHWDDSAQSLHGISRETAVLHGRSARAVAELLNRELAGRTVYTDAWAHDYAWLATLFEAAGLRPAFKLEHVRTLLDEDQTNSFDEALRSVAEELRVTRHRASNDARMLQLAVVRLQRGVKPSASSRVPPSGGAAAGAARS</sequence>
<reference evidence="2" key="1">
    <citation type="submission" date="2022-05" db="EMBL/GenBank/DDBJ databases">
        <title>An RpoN-dependent PEP-CTERM gene is involved in floc formation of an Aquincola tertiaricarbonis strain.</title>
        <authorList>
            <person name="Qiu D."/>
            <person name="Xia M."/>
        </authorList>
    </citation>
    <scope>NUCLEOTIDE SEQUENCE</scope>
    <source>
        <strain evidence="2">RN12</strain>
    </source>
</reference>
<evidence type="ECO:0000313" key="2">
    <source>
        <dbReference type="EMBL" id="URI08116.1"/>
    </source>
</evidence>
<feature type="region of interest" description="Disordered" evidence="1">
    <location>
        <begin position="171"/>
        <end position="190"/>
    </location>
</feature>
<dbReference type="InterPro" id="IPR012337">
    <property type="entry name" value="RNaseH-like_sf"/>
</dbReference>
<protein>
    <recommendedName>
        <fullName evidence="4">Exonuclease</fullName>
    </recommendedName>
</protein>
<accession>A0ABY4S3U8</accession>
<name>A0ABY4S3U8_AQUTE</name>
<evidence type="ECO:0000313" key="3">
    <source>
        <dbReference type="Proteomes" id="UP001056201"/>
    </source>
</evidence>
<dbReference type="Gene3D" id="3.30.420.10">
    <property type="entry name" value="Ribonuclease H-like superfamily/Ribonuclease H"/>
    <property type="match status" value="1"/>
</dbReference>
<organism evidence="2 3">
    <name type="scientific">Aquincola tertiaricarbonis</name>
    <dbReference type="NCBI Taxonomy" id="391953"/>
    <lineage>
        <taxon>Bacteria</taxon>
        <taxon>Pseudomonadati</taxon>
        <taxon>Pseudomonadota</taxon>
        <taxon>Betaproteobacteria</taxon>
        <taxon>Burkholderiales</taxon>
        <taxon>Sphaerotilaceae</taxon>
        <taxon>Aquincola</taxon>
    </lineage>
</organism>
<gene>
    <name evidence="2" type="ORF">MW290_05925</name>
</gene>
<dbReference type="Proteomes" id="UP001056201">
    <property type="component" value="Chromosome 1"/>
</dbReference>
<dbReference type="InterPro" id="IPR036397">
    <property type="entry name" value="RNaseH_sf"/>
</dbReference>
<keyword evidence="3" id="KW-1185">Reference proteome</keyword>
<evidence type="ECO:0000256" key="1">
    <source>
        <dbReference type="SAM" id="MobiDB-lite"/>
    </source>
</evidence>
<evidence type="ECO:0008006" key="4">
    <source>
        <dbReference type="Google" id="ProtNLM"/>
    </source>
</evidence>
<proteinExistence type="predicted"/>